<keyword evidence="4" id="KW-1185">Reference proteome</keyword>
<feature type="compositionally biased region" description="Low complexity" evidence="1">
    <location>
        <begin position="11"/>
        <end position="25"/>
    </location>
</feature>
<dbReference type="Proteomes" id="UP000184291">
    <property type="component" value="Unassembled WGS sequence"/>
</dbReference>
<feature type="compositionally biased region" description="Gly residues" evidence="1">
    <location>
        <begin position="45"/>
        <end position="55"/>
    </location>
</feature>
<evidence type="ECO:0000256" key="2">
    <source>
        <dbReference type="SAM" id="Phobius"/>
    </source>
</evidence>
<feature type="compositionally biased region" description="Low complexity" evidence="1">
    <location>
        <begin position="75"/>
        <end position="85"/>
    </location>
</feature>
<gene>
    <name evidence="3" type="ORF">ACGLYG10_1555</name>
</gene>
<keyword evidence="2" id="KW-0812">Transmembrane</keyword>
<feature type="transmembrane region" description="Helical" evidence="2">
    <location>
        <begin position="156"/>
        <end position="177"/>
    </location>
</feature>
<organism evidence="3 4">
    <name type="scientific">Actinomyces glycerinitolerans</name>
    <dbReference type="NCBI Taxonomy" id="1892869"/>
    <lineage>
        <taxon>Bacteria</taxon>
        <taxon>Bacillati</taxon>
        <taxon>Actinomycetota</taxon>
        <taxon>Actinomycetes</taxon>
        <taxon>Actinomycetales</taxon>
        <taxon>Actinomycetaceae</taxon>
        <taxon>Actinomyces</taxon>
    </lineage>
</organism>
<dbReference type="AlphaFoldDB" id="A0A1M4RZI8"/>
<sequence>MTQPTPGRGQGQEPQVQGQGLRPGVQGYGQYGQPGGYGAPEYGSDAGGQALGSGQYGHVPTQSGYGYVQPGPPAGQGATTPSAGQPYPAGFQQPGMAGEEQPLKVELAPIPLSQERLVLKSNITTSGGFAFWLTAGFGLACLYGAGWYLVNEPDRIGYMLVALFAGLASLALVVTMARSHTVLDTTGIHLHVFGQTRDFPWPTSRTSLFARVTLGKVVKSADAYMVMPDGQAVALTGLSWMGAWPPSLEARAVAQCSRIWDWAVARGYTQETHEYIPLSGVTWQAQQVVRESQERRYGLR</sequence>
<feature type="transmembrane region" description="Helical" evidence="2">
    <location>
        <begin position="129"/>
        <end position="150"/>
    </location>
</feature>
<evidence type="ECO:0000313" key="3">
    <source>
        <dbReference type="EMBL" id="SHE25339.1"/>
    </source>
</evidence>
<feature type="compositionally biased region" description="Gly residues" evidence="1">
    <location>
        <begin position="26"/>
        <end position="38"/>
    </location>
</feature>
<dbReference type="RefSeq" id="WP_073330038.1">
    <property type="nucleotide sequence ID" value="NZ_FQTT01000010.1"/>
</dbReference>
<name>A0A1M4RZI8_9ACTO</name>
<protein>
    <submittedName>
        <fullName evidence="3">Uncharacterized protein</fullName>
    </submittedName>
</protein>
<evidence type="ECO:0000256" key="1">
    <source>
        <dbReference type="SAM" id="MobiDB-lite"/>
    </source>
</evidence>
<evidence type="ECO:0000313" key="4">
    <source>
        <dbReference type="Proteomes" id="UP000184291"/>
    </source>
</evidence>
<keyword evidence="2" id="KW-0472">Membrane</keyword>
<dbReference type="STRING" id="1892869.ACGLYG10_1555"/>
<dbReference type="OrthoDB" id="3260470at2"/>
<feature type="region of interest" description="Disordered" evidence="1">
    <location>
        <begin position="1"/>
        <end position="96"/>
    </location>
</feature>
<proteinExistence type="predicted"/>
<keyword evidence="2" id="KW-1133">Transmembrane helix</keyword>
<reference evidence="4" key="1">
    <citation type="submission" date="2016-09" db="EMBL/GenBank/DDBJ databases">
        <authorList>
            <person name="Strepis N."/>
        </authorList>
    </citation>
    <scope>NUCLEOTIDE SEQUENCE [LARGE SCALE GENOMIC DNA]</scope>
</reference>
<accession>A0A1M4RZI8</accession>
<dbReference type="EMBL" id="FQTT01000010">
    <property type="protein sequence ID" value="SHE25339.1"/>
    <property type="molecule type" value="Genomic_DNA"/>
</dbReference>